<evidence type="ECO:0000256" key="5">
    <source>
        <dbReference type="SAM" id="MobiDB-lite"/>
    </source>
</evidence>
<evidence type="ECO:0000259" key="7">
    <source>
        <dbReference type="Pfam" id="PF13087"/>
    </source>
</evidence>
<dbReference type="InterPro" id="IPR045055">
    <property type="entry name" value="DNA2/NAM7-like"/>
</dbReference>
<dbReference type="GO" id="GO:0004386">
    <property type="term" value="F:helicase activity"/>
    <property type="evidence" value="ECO:0007669"/>
    <property type="project" value="UniProtKB-KW"/>
</dbReference>
<keyword evidence="3" id="KW-0347">Helicase</keyword>
<evidence type="ECO:0000259" key="6">
    <source>
        <dbReference type="Pfam" id="PF13086"/>
    </source>
</evidence>
<accession>A0ABD3Q3B3</accession>
<dbReference type="CDD" id="cd18808">
    <property type="entry name" value="SF1_C_Upf1"/>
    <property type="match status" value="1"/>
</dbReference>
<dbReference type="EMBL" id="JALLAZ020000447">
    <property type="protein sequence ID" value="KAL3794993.1"/>
    <property type="molecule type" value="Genomic_DNA"/>
</dbReference>
<dbReference type="FunFam" id="3.40.50.300:FF:000326">
    <property type="entry name" value="P-loop containing nucleoside triphosphate hydrolase"/>
    <property type="match status" value="1"/>
</dbReference>
<dbReference type="Pfam" id="PF13086">
    <property type="entry name" value="AAA_11"/>
    <property type="match status" value="1"/>
</dbReference>
<dbReference type="GO" id="GO:0016787">
    <property type="term" value="F:hydrolase activity"/>
    <property type="evidence" value="ECO:0007669"/>
    <property type="project" value="UniProtKB-KW"/>
</dbReference>
<feature type="domain" description="DNA2/NAM7 helicase helicase" evidence="6">
    <location>
        <begin position="667"/>
        <end position="936"/>
    </location>
</feature>
<keyword evidence="2" id="KW-0378">Hydrolase</keyword>
<dbReference type="PANTHER" id="PTHR10887">
    <property type="entry name" value="DNA2/NAM7 HELICASE FAMILY"/>
    <property type="match status" value="1"/>
</dbReference>
<evidence type="ECO:0000256" key="4">
    <source>
        <dbReference type="ARBA" id="ARBA00022840"/>
    </source>
</evidence>
<keyword evidence="1" id="KW-0547">Nucleotide-binding</keyword>
<evidence type="ECO:0000256" key="1">
    <source>
        <dbReference type="ARBA" id="ARBA00022741"/>
    </source>
</evidence>
<evidence type="ECO:0000256" key="2">
    <source>
        <dbReference type="ARBA" id="ARBA00022801"/>
    </source>
</evidence>
<gene>
    <name evidence="8" type="ORF">ACHAW5_002162</name>
</gene>
<dbReference type="InterPro" id="IPR041677">
    <property type="entry name" value="DNA2/NAM7_AAA_11"/>
</dbReference>
<dbReference type="Proteomes" id="UP001530315">
    <property type="component" value="Unassembled WGS sequence"/>
</dbReference>
<evidence type="ECO:0000313" key="8">
    <source>
        <dbReference type="EMBL" id="KAL3794993.1"/>
    </source>
</evidence>
<keyword evidence="9" id="KW-1185">Reference proteome</keyword>
<feature type="compositionally biased region" description="Basic and acidic residues" evidence="5">
    <location>
        <begin position="126"/>
        <end position="148"/>
    </location>
</feature>
<proteinExistence type="predicted"/>
<organism evidence="8 9">
    <name type="scientific">Stephanodiscus triporus</name>
    <dbReference type="NCBI Taxonomy" id="2934178"/>
    <lineage>
        <taxon>Eukaryota</taxon>
        <taxon>Sar</taxon>
        <taxon>Stramenopiles</taxon>
        <taxon>Ochrophyta</taxon>
        <taxon>Bacillariophyta</taxon>
        <taxon>Coscinodiscophyceae</taxon>
        <taxon>Thalassiosirophycidae</taxon>
        <taxon>Stephanodiscales</taxon>
        <taxon>Stephanodiscaceae</taxon>
        <taxon>Stephanodiscus</taxon>
    </lineage>
</organism>
<dbReference type="InterPro" id="IPR027417">
    <property type="entry name" value="P-loop_NTPase"/>
</dbReference>
<feature type="compositionally biased region" description="Low complexity" evidence="5">
    <location>
        <begin position="255"/>
        <end position="276"/>
    </location>
</feature>
<evidence type="ECO:0000256" key="3">
    <source>
        <dbReference type="ARBA" id="ARBA00022806"/>
    </source>
</evidence>
<dbReference type="InterPro" id="IPR041679">
    <property type="entry name" value="DNA2/NAM7-like_C"/>
</dbReference>
<dbReference type="InterPro" id="IPR047187">
    <property type="entry name" value="SF1_C_Upf1"/>
</dbReference>
<protein>
    <submittedName>
        <fullName evidence="8">Uncharacterized protein</fullName>
    </submittedName>
</protein>
<reference evidence="8 9" key="1">
    <citation type="submission" date="2024-10" db="EMBL/GenBank/DDBJ databases">
        <title>Updated reference genomes for cyclostephanoid diatoms.</title>
        <authorList>
            <person name="Roberts W.R."/>
            <person name="Alverson A.J."/>
        </authorList>
    </citation>
    <scope>NUCLEOTIDE SEQUENCE [LARGE SCALE GENOMIC DNA]</scope>
    <source>
        <strain evidence="8 9">AJA276-08</strain>
    </source>
</reference>
<feature type="region of interest" description="Disordered" evidence="5">
    <location>
        <begin position="253"/>
        <end position="290"/>
    </location>
</feature>
<feature type="region of interest" description="Disordered" evidence="5">
    <location>
        <begin position="123"/>
        <end position="148"/>
    </location>
</feature>
<evidence type="ECO:0000313" key="9">
    <source>
        <dbReference type="Proteomes" id="UP001530315"/>
    </source>
</evidence>
<feature type="domain" description="DNA2/NAM7 helicase-like C-terminal" evidence="7">
    <location>
        <begin position="945"/>
        <end position="1148"/>
    </location>
</feature>
<dbReference type="PANTHER" id="PTHR10887:SF495">
    <property type="entry name" value="HELICASE SENATAXIN ISOFORM X1-RELATED"/>
    <property type="match status" value="1"/>
</dbReference>
<dbReference type="GO" id="GO:0005694">
    <property type="term" value="C:chromosome"/>
    <property type="evidence" value="ECO:0007669"/>
    <property type="project" value="UniProtKB-ARBA"/>
</dbReference>
<dbReference type="Gene3D" id="3.40.50.300">
    <property type="entry name" value="P-loop containing nucleotide triphosphate hydrolases"/>
    <property type="match status" value="2"/>
</dbReference>
<dbReference type="Pfam" id="PF13087">
    <property type="entry name" value="AAA_12"/>
    <property type="match status" value="1"/>
</dbReference>
<keyword evidence="4" id="KW-0067">ATP-binding</keyword>
<dbReference type="GO" id="GO:0005524">
    <property type="term" value="F:ATP binding"/>
    <property type="evidence" value="ECO:0007669"/>
    <property type="project" value="UniProtKB-KW"/>
</dbReference>
<dbReference type="SUPFAM" id="SSF52540">
    <property type="entry name" value="P-loop containing nucleoside triphosphate hydrolases"/>
    <property type="match status" value="1"/>
</dbReference>
<comment type="caution">
    <text evidence="8">The sequence shown here is derived from an EMBL/GenBank/DDBJ whole genome shotgun (WGS) entry which is preliminary data.</text>
</comment>
<name>A0ABD3Q3B3_9STRA</name>
<dbReference type="CDD" id="cd18042">
    <property type="entry name" value="DEXXQc_SETX"/>
    <property type="match status" value="1"/>
</dbReference>
<sequence>MMCRSEKLVLEVAVADGGRIDDGEEEEEVAGIADCEGDGDDHAPAEAAVVERVGFAKEEEEEMELTTIFSTTAADIANINDTNTTELGKVRKRTDSRWEADDTDTTVLEKVRNRRDFCLEHMSSGNDREASGEEARLRDQDVPGRDEASFFSSHQDELLPSNHNDQCQQVKVDEMLLAPQQRSVEMATAGAVAAGTKLSENNCCSKAAAATITTATDSLPPSLLGDDCLNSTSSYPAPVFFDCTRGNFDEEDHISLSSSSSSSSSTSSSSDFSSSSNDVSVIDSKCKEREGQPPCAIQTLNKIKPTQRPAKISTANYLPIKHPPTVMSSVKASTSTATSIAPTSLSRLWPDPSDIIKALTRWKPPSVRVRRNVLHSGGIKQSAVEFYGPIGCNSIEDCHNGGSKDKLQWNNGSANPLLQSSTYDGKNKDEAPREFKNANDMMKIMAVQLLNEGLCSLNGDYQAERNDNERWNRDLYRLRLTKLTEVTPIFQSESHYGVGIKMYEAQFSSLGDGNMPPSNLSELYCMHFESWDTSKFGIVAHDFPTTLTFRKYSEGKSFLRLWLVVHENEQQTRHTGWLSRKEFKKLLDPHKNGHIVHENAILTVMCCGSTTNVVRQFEAIKSLPYLSPHLKRALFSSFIDNPPKTAPTTKPRSLPIDIWRYLTNSHNSFQLKAISQVLTGSCRENVCLVQGPPGTGKSSTIVGLVTALLSGKAPLPKQRQSGCLIHAGKTMGKTTAKPQARNRILVCAATNVAVDGLAWKIKNGSLGPSGKIGDFDMARFGSLPWENSRDSSDNKPEMLSAMEDFLYEINVDRRANDGTQDFEYDDQERNEVKSWSPEIQKHNRQKRRKIVGRAFLRSQILGNCSVVVATLSGAGSKAFIDAVCRDPTRNDSEFDAVIIDEACQASEPESLIPFKFNPTTITLVGDPEQLPVLTLSGSSTNNFFERSLFERLQSLNFPTILLRNQYRMHEDIAAFPSKQFYFGKLITPDSVKDRPTPSWHRCPCFPTICFWDINGRNMFTGTNGYGFTNIEEASFITQTILSTFAHAFLEGSDIITVGIISFYKDQVNLLKDQLSNVPALNKLNIKVATVDGFQGSECDVIILSCVRSHSRYMRVGQSKNNVGFLEDYRRVNVALTRAKCSLWIVGNEEVLKSSELWWKLLQEMNWKRVLRRADEFTALFLRWTASKN</sequence>
<dbReference type="AlphaFoldDB" id="A0ABD3Q3B3"/>